<protein>
    <recommendedName>
        <fullName evidence="4">Lipoprotein</fullName>
    </recommendedName>
</protein>
<feature type="chain" id="PRO_5037714201" description="Lipoprotein" evidence="1">
    <location>
        <begin position="22"/>
        <end position="207"/>
    </location>
</feature>
<name>A0A918WGJ9_9BACT</name>
<reference evidence="2" key="2">
    <citation type="submission" date="2020-09" db="EMBL/GenBank/DDBJ databases">
        <authorList>
            <person name="Sun Q."/>
            <person name="Kim S."/>
        </authorList>
    </citation>
    <scope>NUCLEOTIDE SEQUENCE</scope>
    <source>
        <strain evidence="2">KCTC 12988</strain>
    </source>
</reference>
<evidence type="ECO:0000313" key="2">
    <source>
        <dbReference type="EMBL" id="GHC44461.1"/>
    </source>
</evidence>
<dbReference type="EMBL" id="BMXI01000002">
    <property type="protein sequence ID" value="GHC44461.1"/>
    <property type="molecule type" value="Genomic_DNA"/>
</dbReference>
<evidence type="ECO:0000256" key="1">
    <source>
        <dbReference type="SAM" id="SignalP"/>
    </source>
</evidence>
<reference evidence="2" key="1">
    <citation type="journal article" date="2014" name="Int. J. Syst. Evol. Microbiol.">
        <title>Complete genome sequence of Corynebacterium casei LMG S-19264T (=DSM 44701T), isolated from a smear-ripened cheese.</title>
        <authorList>
            <consortium name="US DOE Joint Genome Institute (JGI-PGF)"/>
            <person name="Walter F."/>
            <person name="Albersmeier A."/>
            <person name="Kalinowski J."/>
            <person name="Ruckert C."/>
        </authorList>
    </citation>
    <scope>NUCLEOTIDE SEQUENCE</scope>
    <source>
        <strain evidence="2">KCTC 12988</strain>
    </source>
</reference>
<dbReference type="RefSeq" id="WP_189567427.1">
    <property type="nucleotide sequence ID" value="NZ_BMXI01000002.1"/>
</dbReference>
<proteinExistence type="predicted"/>
<evidence type="ECO:0000313" key="3">
    <source>
        <dbReference type="Proteomes" id="UP000644507"/>
    </source>
</evidence>
<sequence length="207" mass="22360">MKTTTTLFFAGALCLGVLATACGPTTPRTTLSNLPQSSVSVIDPSWEKANEIVMSSLNEGGSLAALSIPVLRAPSLESSWGKPSVETSPQGFYRLTYEDPNRPFERLLIYGSPKPFPRPIAPPKILSEEMVNGGLGTVEKTQRWQSTTVLGQTVPWYIESTGGGADGEYFSTVGIRLTGPDDRVGYYRLVIETITGQAPARFSKVGW</sequence>
<gene>
    <name evidence="2" type="ORF">GCM10007100_07200</name>
</gene>
<dbReference type="PROSITE" id="PS51257">
    <property type="entry name" value="PROKAR_LIPOPROTEIN"/>
    <property type="match status" value="1"/>
</dbReference>
<keyword evidence="1" id="KW-0732">Signal</keyword>
<comment type="caution">
    <text evidence="2">The sequence shown here is derived from an EMBL/GenBank/DDBJ whole genome shotgun (WGS) entry which is preliminary data.</text>
</comment>
<feature type="signal peptide" evidence="1">
    <location>
        <begin position="1"/>
        <end position="21"/>
    </location>
</feature>
<keyword evidence="3" id="KW-1185">Reference proteome</keyword>
<accession>A0A918WGJ9</accession>
<evidence type="ECO:0008006" key="4">
    <source>
        <dbReference type="Google" id="ProtNLM"/>
    </source>
</evidence>
<dbReference type="Proteomes" id="UP000644507">
    <property type="component" value="Unassembled WGS sequence"/>
</dbReference>
<dbReference type="AlphaFoldDB" id="A0A918WGJ9"/>
<organism evidence="2 3">
    <name type="scientific">Roseibacillus persicicus</name>
    <dbReference type="NCBI Taxonomy" id="454148"/>
    <lineage>
        <taxon>Bacteria</taxon>
        <taxon>Pseudomonadati</taxon>
        <taxon>Verrucomicrobiota</taxon>
        <taxon>Verrucomicrobiia</taxon>
        <taxon>Verrucomicrobiales</taxon>
        <taxon>Verrucomicrobiaceae</taxon>
        <taxon>Roseibacillus</taxon>
    </lineage>
</organism>